<feature type="binding site" evidence="7">
    <location>
        <begin position="244"/>
        <end position="245"/>
    </location>
    <ligand>
        <name>ATP</name>
        <dbReference type="ChEBI" id="CHEBI:30616"/>
    </ligand>
</feature>
<organism evidence="11">
    <name type="scientific">Cladocopium goreaui</name>
    <dbReference type="NCBI Taxonomy" id="2562237"/>
    <lineage>
        <taxon>Eukaryota</taxon>
        <taxon>Sar</taxon>
        <taxon>Alveolata</taxon>
        <taxon>Dinophyceae</taxon>
        <taxon>Suessiales</taxon>
        <taxon>Symbiodiniaceae</taxon>
        <taxon>Cladocopium</taxon>
    </lineage>
</organism>
<keyword evidence="3 7" id="KW-0547">Nucleotide-binding</keyword>
<dbReference type="InterPro" id="IPR000719">
    <property type="entry name" value="Prot_kinase_dom"/>
</dbReference>
<evidence type="ECO:0000313" key="12">
    <source>
        <dbReference type="EMBL" id="CAL1131870.1"/>
    </source>
</evidence>
<feature type="binding site" evidence="7">
    <location>
        <position position="268"/>
    </location>
    <ligand>
        <name>ATP</name>
        <dbReference type="ChEBI" id="CHEBI:30616"/>
    </ligand>
</feature>
<dbReference type="InterPro" id="IPR036404">
    <property type="entry name" value="Jacalin-like_lectin_dom_sf"/>
</dbReference>
<dbReference type="Pfam" id="PF01419">
    <property type="entry name" value="Jacalin"/>
    <property type="match status" value="1"/>
</dbReference>
<keyword evidence="5 7" id="KW-0067">ATP-binding</keyword>
<keyword evidence="14" id="KW-1185">Reference proteome</keyword>
<dbReference type="Pfam" id="PF00069">
    <property type="entry name" value="Pkinase"/>
    <property type="match status" value="1"/>
</dbReference>
<feature type="binding site" evidence="7">
    <location>
        <position position="134"/>
    </location>
    <ligand>
        <name>ATP</name>
        <dbReference type="ChEBI" id="CHEBI:30616"/>
    </ligand>
</feature>
<evidence type="ECO:0000256" key="5">
    <source>
        <dbReference type="ARBA" id="ARBA00022840"/>
    </source>
</evidence>
<reference evidence="12" key="2">
    <citation type="submission" date="2024-04" db="EMBL/GenBank/DDBJ databases">
        <authorList>
            <person name="Chen Y."/>
            <person name="Shah S."/>
            <person name="Dougan E. K."/>
            <person name="Thang M."/>
            <person name="Chan C."/>
        </authorList>
    </citation>
    <scope>NUCLEOTIDE SEQUENCE [LARGE SCALE GENOMIC DNA]</scope>
</reference>
<dbReference type="EMBL" id="CAMXCT020000415">
    <property type="protein sequence ID" value="CAL1131870.1"/>
    <property type="molecule type" value="Genomic_DNA"/>
</dbReference>
<evidence type="ECO:0000256" key="8">
    <source>
        <dbReference type="PIRSR" id="PIRSR630616-3"/>
    </source>
</evidence>
<dbReference type="EMBL" id="CAMXCT010000415">
    <property type="protein sequence ID" value="CAI3978495.1"/>
    <property type="molecule type" value="Genomic_DNA"/>
</dbReference>
<sequence length="659" mass="73376">MTIMTASPSSGVGRLVRRLFSWTIAALCGGLLYKALQKWAEYRKRIEDDSHELVVEHSYLRKDWEEPKPASPEPKGPKGSKGSTGSKEKPEPADITQFGLPDDQFELSTKLDAGGQGTVFRCIRLNTQHEYAVKVINTTLIEKSERQLASLRSEIRIMRELHHPHIVNLHEAFWTDDQCLIVMDLAHGGNLFDKLHKDIMDCQRDPFPGLGGKEFSSKHVAAQLLEGIGYMHAHHVLHRDLKLENILITHSSFSAEEDCPLHHIKIADFGLSTSKERKATSKATLKRTMTAVGTPDYVAPEVLKGKYDERVDYWSFGVILYAMLCGRMPFVVRCLSPEEHKEQVSQVSDCPSWRLISREGRQLVQGLLTVDAEQRLGLLQCSEHPWLMGAVSSTCVFLPPESPTKTARVDSVGGVVDSIVGRTGAGVHSLELWQRDGKVHRHGSDGGAIQTIFQVEPDELLVAVMQDFNLDKVLGSSLVFYTSKARILAISGSEARTRRRFAAPSGRQITGMQFDNHQLMGVFLEKVDENRGAVECLTGRVGSAVDSCELKLRDGTTYSYGESGGDMIRGPWQLQEDEWIIVVEQFFRDRKLGASLVFYLSSGRVLKLSGMTAVRSPRFAAPWGQQICDVRFDETGRLVQVVTANLSGAQPCKACTIQM</sequence>
<dbReference type="Gene3D" id="2.100.10.30">
    <property type="entry name" value="Jacalin-like lectin domain"/>
    <property type="match status" value="1"/>
</dbReference>
<dbReference type="Proteomes" id="UP001152797">
    <property type="component" value="Unassembled WGS sequence"/>
</dbReference>
<dbReference type="FunFam" id="3.30.200.20:FF:000042">
    <property type="entry name" value="Aurora kinase A"/>
    <property type="match status" value="1"/>
</dbReference>
<feature type="active site" description="Proton acceptor" evidence="6">
    <location>
        <position position="240"/>
    </location>
</feature>
<dbReference type="PANTHER" id="PTHR24350">
    <property type="entry name" value="SERINE/THREONINE-PROTEIN KINASE IAL-RELATED"/>
    <property type="match status" value="1"/>
</dbReference>
<evidence type="ECO:0000313" key="14">
    <source>
        <dbReference type="Proteomes" id="UP001152797"/>
    </source>
</evidence>
<evidence type="ECO:0000313" key="11">
    <source>
        <dbReference type="EMBL" id="CAI3978495.1"/>
    </source>
</evidence>
<feature type="cross-link" description="Glycyl lysine isopeptide (Lys-Gly) (interchain with G-Cter in SUMO2)" evidence="8">
    <location>
        <position position="242"/>
    </location>
</feature>
<dbReference type="InterPro" id="IPR030616">
    <property type="entry name" value="Aur-like"/>
</dbReference>
<proteinExistence type="predicted"/>
<gene>
    <name evidence="11" type="ORF">C1SCF055_LOCUS6545</name>
</gene>
<reference evidence="11" key="1">
    <citation type="submission" date="2022-10" db="EMBL/GenBank/DDBJ databases">
        <authorList>
            <person name="Chen Y."/>
            <person name="Dougan E. K."/>
            <person name="Chan C."/>
            <person name="Rhodes N."/>
            <person name="Thang M."/>
        </authorList>
    </citation>
    <scope>NUCLEOTIDE SEQUENCE</scope>
</reference>
<evidence type="ECO:0000256" key="3">
    <source>
        <dbReference type="ARBA" id="ARBA00022741"/>
    </source>
</evidence>
<keyword evidence="4 13" id="KW-0418">Kinase</keyword>
<evidence type="ECO:0000256" key="9">
    <source>
        <dbReference type="SAM" id="MobiDB-lite"/>
    </source>
</evidence>
<dbReference type="PROSITE" id="PS50011">
    <property type="entry name" value="PROTEIN_KINASE_DOM"/>
    <property type="match status" value="1"/>
</dbReference>
<dbReference type="PROSITE" id="PS00108">
    <property type="entry name" value="PROTEIN_KINASE_ST"/>
    <property type="match status" value="1"/>
</dbReference>
<dbReference type="SUPFAM" id="SSF56112">
    <property type="entry name" value="Protein kinase-like (PK-like)"/>
    <property type="match status" value="1"/>
</dbReference>
<feature type="domain" description="Protein kinase" evidence="10">
    <location>
        <begin position="105"/>
        <end position="387"/>
    </location>
</feature>
<feature type="region of interest" description="Disordered" evidence="9">
    <location>
        <begin position="64"/>
        <end position="99"/>
    </location>
</feature>
<evidence type="ECO:0000256" key="2">
    <source>
        <dbReference type="ARBA" id="ARBA00022679"/>
    </source>
</evidence>
<evidence type="ECO:0000256" key="7">
    <source>
        <dbReference type="PIRSR" id="PIRSR630616-2"/>
    </source>
</evidence>
<keyword evidence="1" id="KW-0723">Serine/threonine-protein kinase</keyword>
<dbReference type="GO" id="GO:0005524">
    <property type="term" value="F:ATP binding"/>
    <property type="evidence" value="ECO:0007669"/>
    <property type="project" value="UniProtKB-KW"/>
</dbReference>
<evidence type="ECO:0000313" key="13">
    <source>
        <dbReference type="EMBL" id="CAL4765807.1"/>
    </source>
</evidence>
<evidence type="ECO:0000256" key="1">
    <source>
        <dbReference type="ARBA" id="ARBA00022527"/>
    </source>
</evidence>
<evidence type="ECO:0000259" key="10">
    <source>
        <dbReference type="PROSITE" id="PS50011"/>
    </source>
</evidence>
<dbReference type="InterPro" id="IPR001229">
    <property type="entry name" value="Jacalin-like_lectin_dom"/>
</dbReference>
<dbReference type="OrthoDB" id="417954at2759"/>
<keyword evidence="2" id="KW-0808">Transferase</keyword>
<dbReference type="InterPro" id="IPR011009">
    <property type="entry name" value="Kinase-like_dom_sf"/>
</dbReference>
<protein>
    <submittedName>
        <fullName evidence="13">Calcium/calmodulin-dependent protein kinase type IV (CaMK IV) (CaM kinase-GR)</fullName>
    </submittedName>
</protein>
<dbReference type="SMART" id="SM00220">
    <property type="entry name" value="S_TKc"/>
    <property type="match status" value="1"/>
</dbReference>
<evidence type="ECO:0000256" key="4">
    <source>
        <dbReference type="ARBA" id="ARBA00022777"/>
    </source>
</evidence>
<name>A0A9P1BSG8_9DINO</name>
<accession>A0A9P1BSG8</accession>
<dbReference type="GO" id="GO:0004674">
    <property type="term" value="F:protein serine/threonine kinase activity"/>
    <property type="evidence" value="ECO:0007669"/>
    <property type="project" value="UniProtKB-KW"/>
</dbReference>
<dbReference type="AlphaFoldDB" id="A0A9P1BSG8"/>
<dbReference type="EMBL" id="CAMXCT030000415">
    <property type="protein sequence ID" value="CAL4765807.1"/>
    <property type="molecule type" value="Genomic_DNA"/>
</dbReference>
<comment type="caution">
    <text evidence="11">The sequence shown here is derived from an EMBL/GenBank/DDBJ whole genome shotgun (WGS) entry which is preliminary data.</text>
</comment>
<dbReference type="Gene3D" id="1.10.510.10">
    <property type="entry name" value="Transferase(Phosphotransferase) domain 1"/>
    <property type="match status" value="1"/>
</dbReference>
<feature type="binding site" evidence="7">
    <location>
        <begin position="184"/>
        <end position="186"/>
    </location>
    <ligand>
        <name>ATP</name>
        <dbReference type="ChEBI" id="CHEBI:30616"/>
    </ligand>
</feature>
<dbReference type="InterPro" id="IPR008271">
    <property type="entry name" value="Ser/Thr_kinase_AS"/>
</dbReference>
<evidence type="ECO:0000256" key="6">
    <source>
        <dbReference type="PIRSR" id="PIRSR630616-1"/>
    </source>
</evidence>